<evidence type="ECO:0000256" key="2">
    <source>
        <dbReference type="SAM" id="Phobius"/>
    </source>
</evidence>
<evidence type="ECO:0000256" key="3">
    <source>
        <dbReference type="SAM" id="SignalP"/>
    </source>
</evidence>
<evidence type="ECO:0000313" key="5">
    <source>
        <dbReference type="Proteomes" id="UP001181355"/>
    </source>
</evidence>
<evidence type="ECO:0000256" key="1">
    <source>
        <dbReference type="SAM" id="MobiDB-lite"/>
    </source>
</evidence>
<sequence length="168" mass="18670">MTHKTLTQIFLLLVCLCSSIAGFAQSDEEIKEDLRNFPKEASCQEIKARDSQAGKECEKDSQEMLDMADVSESKSHMQAMKKIAAQQKLLEAGRSRSQKKDRTQEAPSLSPSQEAEQNQRERRMWLKIGAAALLFGALAKWKGASFTRWGLVGAFTCGTLILAGYLPN</sequence>
<feature type="chain" id="PRO_5047392010" description="DUF4337 domain-containing protein" evidence="3">
    <location>
        <begin position="27"/>
        <end position="168"/>
    </location>
</feature>
<keyword evidence="2" id="KW-0472">Membrane</keyword>
<feature type="transmembrane region" description="Helical" evidence="2">
    <location>
        <begin position="148"/>
        <end position="166"/>
    </location>
</feature>
<proteinExistence type="predicted"/>
<organism evidence="4 5">
    <name type="scientific">Undibacterium cyanobacteriorum</name>
    <dbReference type="NCBI Taxonomy" id="3073561"/>
    <lineage>
        <taxon>Bacteria</taxon>
        <taxon>Pseudomonadati</taxon>
        <taxon>Pseudomonadota</taxon>
        <taxon>Betaproteobacteria</taxon>
        <taxon>Burkholderiales</taxon>
        <taxon>Oxalobacteraceae</taxon>
        <taxon>Undibacterium</taxon>
    </lineage>
</organism>
<evidence type="ECO:0000313" key="4">
    <source>
        <dbReference type="EMBL" id="WMW79667.1"/>
    </source>
</evidence>
<protein>
    <recommendedName>
        <fullName evidence="6">DUF4337 domain-containing protein</fullName>
    </recommendedName>
</protein>
<dbReference type="Proteomes" id="UP001181355">
    <property type="component" value="Chromosome"/>
</dbReference>
<name>A0ABY9REL9_9BURK</name>
<feature type="compositionally biased region" description="Basic and acidic residues" evidence="1">
    <location>
        <begin position="91"/>
        <end position="104"/>
    </location>
</feature>
<keyword evidence="3" id="KW-0732">Signal</keyword>
<gene>
    <name evidence="4" type="ORF">RF679_13530</name>
</gene>
<reference evidence="4" key="1">
    <citation type="submission" date="2023-09" db="EMBL/GenBank/DDBJ databases">
        <title>Undibacterium sp. 20NA77.5 isolated from freshwater.</title>
        <authorList>
            <person name="Le V."/>
            <person name="Ko S.-R."/>
            <person name="Ahn C.-Y."/>
            <person name="Oh H.-M."/>
        </authorList>
    </citation>
    <scope>NUCLEOTIDE SEQUENCE</scope>
    <source>
        <strain evidence="4">20NA77.5</strain>
    </source>
</reference>
<keyword evidence="2" id="KW-0812">Transmembrane</keyword>
<feature type="signal peptide" evidence="3">
    <location>
        <begin position="1"/>
        <end position="26"/>
    </location>
</feature>
<feature type="compositionally biased region" description="Polar residues" evidence="1">
    <location>
        <begin position="105"/>
        <end position="116"/>
    </location>
</feature>
<feature type="region of interest" description="Disordered" evidence="1">
    <location>
        <begin position="91"/>
        <end position="120"/>
    </location>
</feature>
<keyword evidence="2" id="KW-1133">Transmembrane helix</keyword>
<dbReference type="EMBL" id="CP133720">
    <property type="protein sequence ID" value="WMW79667.1"/>
    <property type="molecule type" value="Genomic_DNA"/>
</dbReference>
<keyword evidence="5" id="KW-1185">Reference proteome</keyword>
<dbReference type="RefSeq" id="WP_309481162.1">
    <property type="nucleotide sequence ID" value="NZ_CP133720.1"/>
</dbReference>
<accession>A0ABY9REL9</accession>
<evidence type="ECO:0008006" key="6">
    <source>
        <dbReference type="Google" id="ProtNLM"/>
    </source>
</evidence>